<comment type="caution">
    <text evidence="1">The sequence shown here is derived from an EMBL/GenBank/DDBJ whole genome shotgun (WGS) entry which is preliminary data.</text>
</comment>
<dbReference type="Gene3D" id="3.40.50.2000">
    <property type="entry name" value="Glycogen Phosphorylase B"/>
    <property type="match status" value="1"/>
</dbReference>
<evidence type="ECO:0000313" key="1">
    <source>
        <dbReference type="EMBL" id="NNV54233.1"/>
    </source>
</evidence>
<keyword evidence="2" id="KW-1185">Reference proteome</keyword>
<name>A0A8J8FCU9_9BACT</name>
<protein>
    <submittedName>
        <fullName evidence="1">Glycosyltransferase</fullName>
    </submittedName>
</protein>
<gene>
    <name evidence="1" type="ORF">GD597_02095</name>
</gene>
<reference evidence="1" key="1">
    <citation type="submission" date="2019-10" db="EMBL/GenBank/DDBJ databases">
        <title>Draft genome sequence of Panacibacter sp. KCS-6.</title>
        <authorList>
            <person name="Yim K.J."/>
        </authorList>
    </citation>
    <scope>NUCLEOTIDE SEQUENCE</scope>
    <source>
        <strain evidence="1">KCS-6</strain>
    </source>
</reference>
<dbReference type="Pfam" id="PF13692">
    <property type="entry name" value="Glyco_trans_1_4"/>
    <property type="match status" value="1"/>
</dbReference>
<accession>A0A8J8FCU9</accession>
<dbReference type="Proteomes" id="UP000598971">
    <property type="component" value="Unassembled WGS sequence"/>
</dbReference>
<dbReference type="SUPFAM" id="SSF53756">
    <property type="entry name" value="UDP-Glycosyltransferase/glycogen phosphorylase"/>
    <property type="match status" value="1"/>
</dbReference>
<dbReference type="AlphaFoldDB" id="A0A8J8FCU9"/>
<sequence length="416" mass="47106">MLDKSTFEKLPVFITTMSRWDGDISSASLALAKVFSRNNPVYYIDYPYTWPDVWRERKQPTVKRRMNALLWGKDYLVQVPGQPDYLKGSTPKPTIPINFLSPGMLYNAGSNYNSRQIASLVKKIVAENGISNYLFINSFNPTFLSNINSFLQPALSVYHSRDAIGEINEYTRRHGIYRETECVQHYDMAMATSTELCKNISALAGKEVKYFPNGGDITLFKTAIEKVLPKPTELQAITTPIIGYTGAVCQRIDYELLVKIANANPDKTIVLVGPRQDKENTDINLDAISNIVFTGPKKLDQLPAYLQYFDCAIIPFKCNGLTRGIYPLKINEYLGAGMSVVTTNFSADIASFEEHIYLSDNHDVFLQNIQQAIHNNSAAIKQQRLQAASVNAWENRVEYFWEIAWNAYVKKHQFSG</sequence>
<dbReference type="RefSeq" id="WP_171606163.1">
    <property type="nucleotide sequence ID" value="NZ_WHPF01000002.1"/>
</dbReference>
<evidence type="ECO:0000313" key="2">
    <source>
        <dbReference type="Proteomes" id="UP000598971"/>
    </source>
</evidence>
<proteinExistence type="predicted"/>
<organism evidence="1 2">
    <name type="scientific">Limnovirga soli</name>
    <dbReference type="NCBI Taxonomy" id="2656915"/>
    <lineage>
        <taxon>Bacteria</taxon>
        <taxon>Pseudomonadati</taxon>
        <taxon>Bacteroidota</taxon>
        <taxon>Chitinophagia</taxon>
        <taxon>Chitinophagales</taxon>
        <taxon>Chitinophagaceae</taxon>
        <taxon>Limnovirga</taxon>
    </lineage>
</organism>
<dbReference type="EMBL" id="WHPF01000002">
    <property type="protein sequence ID" value="NNV54233.1"/>
    <property type="molecule type" value="Genomic_DNA"/>
</dbReference>